<evidence type="ECO:0000313" key="2">
    <source>
        <dbReference type="EMBL" id="KAK1125838.1"/>
    </source>
</evidence>
<reference evidence="2" key="1">
    <citation type="submission" date="2021-10" db="EMBL/GenBank/DDBJ databases">
        <title>Melipona bicolor Genome sequencing and assembly.</title>
        <authorList>
            <person name="Araujo N.S."/>
            <person name="Arias M.C."/>
        </authorList>
    </citation>
    <scope>NUCLEOTIDE SEQUENCE</scope>
    <source>
        <strain evidence="2">USP_2M_L1-L4_2017</strain>
        <tissue evidence="2">Whole body</tissue>
    </source>
</reference>
<keyword evidence="3" id="KW-1185">Reference proteome</keyword>
<comment type="caution">
    <text evidence="2">The sequence shown here is derived from an EMBL/GenBank/DDBJ whole genome shotgun (WGS) entry which is preliminary data.</text>
</comment>
<proteinExistence type="predicted"/>
<sequence length="65" mass="7147">DIFLNAALIKELFPTVTTAIVSVLCFLCPIVLHYYPNVNVPINLTSLTTATNEKDERNSTGLVPQ</sequence>
<name>A0AA40KMH3_9HYME</name>
<evidence type="ECO:0000313" key="3">
    <source>
        <dbReference type="Proteomes" id="UP001177670"/>
    </source>
</evidence>
<feature type="non-terminal residue" evidence="2">
    <location>
        <position position="1"/>
    </location>
</feature>
<protein>
    <submittedName>
        <fullName evidence="2">Uncharacterized protein</fullName>
    </submittedName>
</protein>
<dbReference type="AlphaFoldDB" id="A0AA40KMH3"/>
<keyword evidence="1" id="KW-1133">Transmembrane helix</keyword>
<keyword evidence="1" id="KW-0472">Membrane</keyword>
<accession>A0AA40KMH3</accession>
<dbReference type="Proteomes" id="UP001177670">
    <property type="component" value="Unassembled WGS sequence"/>
</dbReference>
<dbReference type="EMBL" id="JAHYIQ010000015">
    <property type="protein sequence ID" value="KAK1125838.1"/>
    <property type="molecule type" value="Genomic_DNA"/>
</dbReference>
<gene>
    <name evidence="2" type="ORF">K0M31_005376</name>
</gene>
<keyword evidence="1" id="KW-0812">Transmembrane</keyword>
<organism evidence="2 3">
    <name type="scientific">Melipona bicolor</name>
    <dbReference type="NCBI Taxonomy" id="60889"/>
    <lineage>
        <taxon>Eukaryota</taxon>
        <taxon>Metazoa</taxon>
        <taxon>Ecdysozoa</taxon>
        <taxon>Arthropoda</taxon>
        <taxon>Hexapoda</taxon>
        <taxon>Insecta</taxon>
        <taxon>Pterygota</taxon>
        <taxon>Neoptera</taxon>
        <taxon>Endopterygota</taxon>
        <taxon>Hymenoptera</taxon>
        <taxon>Apocrita</taxon>
        <taxon>Aculeata</taxon>
        <taxon>Apoidea</taxon>
        <taxon>Anthophila</taxon>
        <taxon>Apidae</taxon>
        <taxon>Melipona</taxon>
    </lineage>
</organism>
<evidence type="ECO:0000256" key="1">
    <source>
        <dbReference type="SAM" id="Phobius"/>
    </source>
</evidence>
<feature type="transmembrane region" description="Helical" evidence="1">
    <location>
        <begin position="12"/>
        <end position="35"/>
    </location>
</feature>